<protein>
    <submittedName>
        <fullName evidence="1">Uncharacterized protein</fullName>
    </submittedName>
</protein>
<evidence type="ECO:0000313" key="1">
    <source>
        <dbReference type="EMBL" id="KAK3777822.1"/>
    </source>
</evidence>
<name>A0AAE1A077_9GAST</name>
<comment type="caution">
    <text evidence="1">The sequence shown here is derived from an EMBL/GenBank/DDBJ whole genome shotgun (WGS) entry which is preliminary data.</text>
</comment>
<keyword evidence="2" id="KW-1185">Reference proteome</keyword>
<reference evidence="1" key="1">
    <citation type="journal article" date="2023" name="G3 (Bethesda)">
        <title>A reference genome for the long-term kleptoplast-retaining sea slug Elysia crispata morphotype clarki.</title>
        <authorList>
            <person name="Eastman K.E."/>
            <person name="Pendleton A.L."/>
            <person name="Shaikh M.A."/>
            <person name="Suttiyut T."/>
            <person name="Ogas R."/>
            <person name="Tomko P."/>
            <person name="Gavelis G."/>
            <person name="Widhalm J.R."/>
            <person name="Wisecaver J.H."/>
        </authorList>
    </citation>
    <scope>NUCLEOTIDE SEQUENCE</scope>
    <source>
        <strain evidence="1">ECLA1</strain>
    </source>
</reference>
<accession>A0AAE1A077</accession>
<proteinExistence type="predicted"/>
<evidence type="ECO:0000313" key="2">
    <source>
        <dbReference type="Proteomes" id="UP001283361"/>
    </source>
</evidence>
<dbReference type="AlphaFoldDB" id="A0AAE1A077"/>
<sequence>MTLKPPIVARYSINGFPASRGACQRSSQLLITQINFSLFASSPLPSQSPPQSTPPLRPAFPFFPITSCTRPLVPENSSNFCAYGVTSVSLNLFADPTVLFTDINKNHRFEMT</sequence>
<dbReference type="Proteomes" id="UP001283361">
    <property type="component" value="Unassembled WGS sequence"/>
</dbReference>
<dbReference type="EMBL" id="JAWDGP010003058">
    <property type="protein sequence ID" value="KAK3777822.1"/>
    <property type="molecule type" value="Genomic_DNA"/>
</dbReference>
<organism evidence="1 2">
    <name type="scientific">Elysia crispata</name>
    <name type="common">lettuce slug</name>
    <dbReference type="NCBI Taxonomy" id="231223"/>
    <lineage>
        <taxon>Eukaryota</taxon>
        <taxon>Metazoa</taxon>
        <taxon>Spiralia</taxon>
        <taxon>Lophotrochozoa</taxon>
        <taxon>Mollusca</taxon>
        <taxon>Gastropoda</taxon>
        <taxon>Heterobranchia</taxon>
        <taxon>Euthyneura</taxon>
        <taxon>Panpulmonata</taxon>
        <taxon>Sacoglossa</taxon>
        <taxon>Placobranchoidea</taxon>
        <taxon>Plakobranchidae</taxon>
        <taxon>Elysia</taxon>
    </lineage>
</organism>
<gene>
    <name evidence="1" type="ORF">RRG08_038071</name>
</gene>